<dbReference type="Pfam" id="PF04851">
    <property type="entry name" value="ResIII"/>
    <property type="match status" value="1"/>
</dbReference>
<dbReference type="GO" id="GO:0006289">
    <property type="term" value="P:nucleotide-excision repair"/>
    <property type="evidence" value="ECO:0007669"/>
    <property type="project" value="UniProtKB-UniRule"/>
</dbReference>
<reference evidence="18" key="1">
    <citation type="submission" date="2019-11" db="EMBL/GenBank/DDBJ databases">
        <title>Genomic insights into an expanded diversity of filamentous marine cyanobacteria reveals the extraordinary biosynthetic potential of Moorea and Okeania.</title>
        <authorList>
            <person name="Ferreira Leao T."/>
            <person name="Wang M."/>
            <person name="Moss N."/>
            <person name="Da Silva R."/>
            <person name="Sanders J."/>
            <person name="Nurk S."/>
            <person name="Gurevich A."/>
            <person name="Humphrey G."/>
            <person name="Reher R."/>
            <person name="Zhu Q."/>
            <person name="Belda-Ferre P."/>
            <person name="Glukhov E."/>
            <person name="Rex R."/>
            <person name="Dorrestein P.C."/>
            <person name="Knight R."/>
            <person name="Pevzner P."/>
            <person name="Gerwick W.H."/>
            <person name="Gerwick L."/>
        </authorList>
    </citation>
    <scope>NUCLEOTIDE SEQUENCE</scope>
    <source>
        <strain evidence="18">SIO1C4</strain>
    </source>
</reference>
<comment type="domain">
    <text evidence="12">The beta-hairpin motif is involved in DNA binding.</text>
</comment>
<dbReference type="Pfam" id="PF17757">
    <property type="entry name" value="UvrB_inter"/>
    <property type="match status" value="1"/>
</dbReference>
<sequence>MTQFHIQAPFEPTGDQPQAIAQLVSSITAGNCMQTLLGATGTGKTHTVARVIEQIGKPTLVLAHNKTLAAQLCNELRQFFPDNAVEYFISYYDYYQPEAYIPVTDTYIEKTAAINDEIDMLRHSATRSLFERRDVIVIASISCIYGLGMPSEYLKAAIPLRVGAEVNQRQILRDLASVQYSRNDLEMGRGRFRVKGDVLEIGPAYEDRIIRVEFFGDEIDAIRYINPVTGEIIQTLEALNVYPARHFVTPDEQLESACNAIEKELHERLQELEKAGKLLEAQRLEQRTRYDLEMLREVGYCNGVENYSRHLAARKAGEPPECLIDYFPQDWLLVVDESHVTVPQIRGMYNGDQARKRVLVEHGFRLPSAADNRPLKAEEFWKKVNQCIFVSATPGDWELEQSEDKIIQQVIRPTGVVDPEIFVRPTEGQVDDLLAEIKERANRHERVLVTTLTKRMAEDLTEYLEERAIRVRYLHSEIKSIERIEIIQALQEGEFDVLVGVNLLREGLDLPEVSLVAILDADKEGFLRAERSLIQTIGRAARHVRGQAILYADNLTGSMARAIDETDRRRGIQLAYNRMHGITPQPIVKKSSNAILAFLDISRRLNSQQLETVYEQAEDLPLEQVPELIAQLEVQMKAAAKKLEFEEAAKYRDRIKHLRDKLLGN</sequence>
<evidence type="ECO:0000256" key="12">
    <source>
        <dbReference type="HAMAP-Rule" id="MF_00204"/>
    </source>
</evidence>
<dbReference type="Pfam" id="PF00271">
    <property type="entry name" value="Helicase_C"/>
    <property type="match status" value="1"/>
</dbReference>
<dbReference type="GO" id="GO:0009380">
    <property type="term" value="C:excinuclease repair complex"/>
    <property type="evidence" value="ECO:0007669"/>
    <property type="project" value="InterPro"/>
</dbReference>
<dbReference type="InterPro" id="IPR024759">
    <property type="entry name" value="UvrB_YAD/RRR_dom"/>
</dbReference>
<dbReference type="SMART" id="SM00490">
    <property type="entry name" value="HELICc"/>
    <property type="match status" value="1"/>
</dbReference>
<feature type="domain" description="Helicase C-terminal" evidence="17">
    <location>
        <begin position="429"/>
        <end position="595"/>
    </location>
</feature>
<proteinExistence type="inferred from homology"/>
<protein>
    <recommendedName>
        <fullName evidence="11 12">UvrABC system protein B</fullName>
        <shortName evidence="12">Protein UvrB</shortName>
    </recommendedName>
    <alternativeName>
        <fullName evidence="12">Excinuclease ABC subunit B</fullName>
    </alternativeName>
</protein>
<comment type="subunit">
    <text evidence="10 12 13">Forms a heterotetramer with UvrA during the search for lesions. Interacts with UvrC in an incision complex.</text>
</comment>
<keyword evidence="4 12" id="KW-0547">Nucleotide-binding</keyword>
<dbReference type="AlphaFoldDB" id="A0A6B3N2E3"/>
<dbReference type="EMBL" id="JAAHFQ010000143">
    <property type="protein sequence ID" value="NER27866.1"/>
    <property type="molecule type" value="Genomic_DNA"/>
</dbReference>
<evidence type="ECO:0000313" key="18">
    <source>
        <dbReference type="EMBL" id="NER27866.1"/>
    </source>
</evidence>
<dbReference type="GO" id="GO:0003677">
    <property type="term" value="F:DNA binding"/>
    <property type="evidence" value="ECO:0007669"/>
    <property type="project" value="UniProtKB-UniRule"/>
</dbReference>
<evidence type="ECO:0000259" key="16">
    <source>
        <dbReference type="PROSITE" id="PS51192"/>
    </source>
</evidence>
<feature type="short sequence motif" description="Beta-hairpin" evidence="12">
    <location>
        <begin position="91"/>
        <end position="114"/>
    </location>
</feature>
<evidence type="ECO:0000256" key="11">
    <source>
        <dbReference type="ARBA" id="ARBA00029504"/>
    </source>
</evidence>
<dbReference type="InterPro" id="IPR004807">
    <property type="entry name" value="UvrB"/>
</dbReference>
<dbReference type="PROSITE" id="PS51192">
    <property type="entry name" value="HELICASE_ATP_BIND_1"/>
    <property type="match status" value="1"/>
</dbReference>
<dbReference type="InterPro" id="IPR006935">
    <property type="entry name" value="Helicase/UvrB_N"/>
</dbReference>
<evidence type="ECO:0000256" key="9">
    <source>
        <dbReference type="ARBA" id="ARBA00023204"/>
    </source>
</evidence>
<comment type="similarity">
    <text evidence="2 12 13">Belongs to the UvrB family.</text>
</comment>
<dbReference type="PANTHER" id="PTHR24029">
    <property type="entry name" value="UVRABC SYSTEM PROTEIN B"/>
    <property type="match status" value="1"/>
</dbReference>
<dbReference type="NCBIfam" id="NF003673">
    <property type="entry name" value="PRK05298.1"/>
    <property type="match status" value="1"/>
</dbReference>
<dbReference type="Gene3D" id="3.40.50.300">
    <property type="entry name" value="P-loop containing nucleotide triphosphate hydrolases"/>
    <property type="match status" value="3"/>
</dbReference>
<dbReference type="Gene3D" id="4.10.860.10">
    <property type="entry name" value="UVR domain"/>
    <property type="match status" value="1"/>
</dbReference>
<dbReference type="CDD" id="cd18790">
    <property type="entry name" value="SF2_C_UvrB"/>
    <property type="match status" value="1"/>
</dbReference>
<evidence type="ECO:0000256" key="5">
    <source>
        <dbReference type="ARBA" id="ARBA00022763"/>
    </source>
</evidence>
<dbReference type="NCBIfam" id="TIGR00631">
    <property type="entry name" value="uvrb"/>
    <property type="match status" value="1"/>
</dbReference>
<organism evidence="18">
    <name type="scientific">Symploca sp. SIO1C4</name>
    <dbReference type="NCBI Taxonomy" id="2607765"/>
    <lineage>
        <taxon>Bacteria</taxon>
        <taxon>Bacillati</taxon>
        <taxon>Cyanobacteriota</taxon>
        <taxon>Cyanophyceae</taxon>
        <taxon>Coleofasciculales</taxon>
        <taxon>Coleofasciculaceae</taxon>
        <taxon>Symploca</taxon>
    </lineage>
</organism>
<dbReference type="InterPro" id="IPR014001">
    <property type="entry name" value="Helicase_ATP-bd"/>
</dbReference>
<gene>
    <name evidence="12 18" type="primary">uvrB</name>
    <name evidence="18" type="ORF">F6J89_09585</name>
</gene>
<evidence type="ECO:0000256" key="10">
    <source>
        <dbReference type="ARBA" id="ARBA00026033"/>
    </source>
</evidence>
<evidence type="ECO:0000256" key="7">
    <source>
        <dbReference type="ARBA" id="ARBA00022840"/>
    </source>
</evidence>
<dbReference type="InterPro" id="IPR036876">
    <property type="entry name" value="UVR_dom_sf"/>
</dbReference>
<comment type="subcellular location">
    <subcellularLocation>
        <location evidence="1 12 13">Cytoplasm</location>
    </subcellularLocation>
</comment>
<keyword evidence="6 12" id="KW-0228">DNA excision</keyword>
<evidence type="ECO:0000256" key="14">
    <source>
        <dbReference type="SAM" id="Coils"/>
    </source>
</evidence>
<keyword evidence="12 13" id="KW-0742">SOS response</keyword>
<evidence type="ECO:0000256" key="6">
    <source>
        <dbReference type="ARBA" id="ARBA00022769"/>
    </source>
</evidence>
<dbReference type="GO" id="GO:0009381">
    <property type="term" value="F:excinuclease ABC activity"/>
    <property type="evidence" value="ECO:0007669"/>
    <property type="project" value="UniProtKB-UniRule"/>
</dbReference>
<dbReference type="Pfam" id="PF02151">
    <property type="entry name" value="UVR"/>
    <property type="match status" value="1"/>
</dbReference>
<dbReference type="SUPFAM" id="SSF46600">
    <property type="entry name" value="C-terminal UvrC-binding domain of UvrB"/>
    <property type="match status" value="1"/>
</dbReference>
<dbReference type="HAMAP" id="MF_00204">
    <property type="entry name" value="UvrB"/>
    <property type="match status" value="1"/>
</dbReference>
<evidence type="ECO:0000259" key="17">
    <source>
        <dbReference type="PROSITE" id="PS51194"/>
    </source>
</evidence>
<keyword evidence="9 12" id="KW-0234">DNA repair</keyword>
<keyword evidence="3 12" id="KW-0963">Cytoplasm</keyword>
<dbReference type="PROSITE" id="PS51194">
    <property type="entry name" value="HELICASE_CTER"/>
    <property type="match status" value="1"/>
</dbReference>
<feature type="coiled-coil region" evidence="14">
    <location>
        <begin position="262"/>
        <end position="289"/>
    </location>
</feature>
<comment type="caution">
    <text evidence="18">The sequence shown here is derived from an EMBL/GenBank/DDBJ whole genome shotgun (WGS) entry which is preliminary data.</text>
</comment>
<dbReference type="CDD" id="cd17916">
    <property type="entry name" value="DEXHc_UvrB"/>
    <property type="match status" value="1"/>
</dbReference>
<dbReference type="GO" id="GO:0005737">
    <property type="term" value="C:cytoplasm"/>
    <property type="evidence" value="ECO:0007669"/>
    <property type="project" value="UniProtKB-SubCell"/>
</dbReference>
<evidence type="ECO:0000256" key="13">
    <source>
        <dbReference type="RuleBase" id="RU003587"/>
    </source>
</evidence>
<feature type="domain" description="UVR" evidence="15">
    <location>
        <begin position="626"/>
        <end position="661"/>
    </location>
</feature>
<dbReference type="GO" id="GO:0009432">
    <property type="term" value="P:SOS response"/>
    <property type="evidence" value="ECO:0007669"/>
    <property type="project" value="UniProtKB-UniRule"/>
</dbReference>
<dbReference type="SUPFAM" id="SSF52540">
    <property type="entry name" value="P-loop containing nucleoside triphosphate hydrolases"/>
    <property type="match status" value="2"/>
</dbReference>
<dbReference type="GO" id="GO:0016887">
    <property type="term" value="F:ATP hydrolysis activity"/>
    <property type="evidence" value="ECO:0007669"/>
    <property type="project" value="InterPro"/>
</dbReference>
<keyword evidence="14" id="KW-0175">Coiled coil</keyword>
<evidence type="ECO:0000256" key="8">
    <source>
        <dbReference type="ARBA" id="ARBA00022881"/>
    </source>
</evidence>
<dbReference type="InterPro" id="IPR041471">
    <property type="entry name" value="UvrB_inter"/>
</dbReference>
<dbReference type="Pfam" id="PF12344">
    <property type="entry name" value="UvrB"/>
    <property type="match status" value="1"/>
</dbReference>
<feature type="binding site" evidence="12">
    <location>
        <begin position="38"/>
        <end position="45"/>
    </location>
    <ligand>
        <name>ATP</name>
        <dbReference type="ChEBI" id="CHEBI:30616"/>
    </ligand>
</feature>
<keyword evidence="8 12" id="KW-0267">Excision nuclease</keyword>
<keyword evidence="7 12" id="KW-0067">ATP-binding</keyword>
<evidence type="ECO:0000256" key="4">
    <source>
        <dbReference type="ARBA" id="ARBA00022741"/>
    </source>
</evidence>
<evidence type="ECO:0000256" key="2">
    <source>
        <dbReference type="ARBA" id="ARBA00008533"/>
    </source>
</evidence>
<evidence type="ECO:0000256" key="3">
    <source>
        <dbReference type="ARBA" id="ARBA00022490"/>
    </source>
</evidence>
<dbReference type="InterPro" id="IPR027417">
    <property type="entry name" value="P-loop_NTPase"/>
</dbReference>
<name>A0A6B3N2E3_9CYAN</name>
<dbReference type="PROSITE" id="PS50151">
    <property type="entry name" value="UVR"/>
    <property type="match status" value="1"/>
</dbReference>
<evidence type="ECO:0000259" key="15">
    <source>
        <dbReference type="PROSITE" id="PS50151"/>
    </source>
</evidence>
<feature type="domain" description="Helicase ATP-binding" evidence="16">
    <location>
        <begin position="25"/>
        <end position="176"/>
    </location>
</feature>
<dbReference type="InterPro" id="IPR001650">
    <property type="entry name" value="Helicase_C-like"/>
</dbReference>
<accession>A0A6B3N2E3</accession>
<dbReference type="InterPro" id="IPR001943">
    <property type="entry name" value="UVR_dom"/>
</dbReference>
<comment type="function">
    <text evidence="12">The UvrABC repair system catalyzes the recognition and processing of DNA lesions. A damage recognition complex composed of 2 UvrA and 2 UvrB subunits scans DNA for abnormalities. Upon binding of the UvrA(2)B(2) complex to a putative damaged site, the DNA wraps around one UvrB monomer. DNA wrap is dependent on ATP binding by UvrB and probably causes local melting of the DNA helix, facilitating insertion of UvrB beta-hairpin between the DNA strands. Then UvrB probes one DNA strand for the presence of a lesion. If a lesion is found the UvrA subunits dissociate and the UvrB-DNA preincision complex is formed. This complex is subsequently bound by UvrC and the second UvrB is released. If no lesion is found, the DNA wraps around the other UvrB subunit that will check the other stand for damage.</text>
</comment>
<keyword evidence="5 12" id="KW-0227">DNA damage</keyword>
<dbReference type="GO" id="GO:0005524">
    <property type="term" value="F:ATP binding"/>
    <property type="evidence" value="ECO:0007669"/>
    <property type="project" value="UniProtKB-UniRule"/>
</dbReference>
<evidence type="ECO:0000256" key="1">
    <source>
        <dbReference type="ARBA" id="ARBA00004496"/>
    </source>
</evidence>
<dbReference type="PANTHER" id="PTHR24029:SF0">
    <property type="entry name" value="UVRABC SYSTEM PROTEIN B"/>
    <property type="match status" value="1"/>
</dbReference>
<dbReference type="SMART" id="SM00487">
    <property type="entry name" value="DEXDc"/>
    <property type="match status" value="1"/>
</dbReference>